<dbReference type="Gene3D" id="3.30.300.30">
    <property type="match status" value="1"/>
</dbReference>
<evidence type="ECO:0000256" key="1">
    <source>
        <dbReference type="ARBA" id="ARBA00006432"/>
    </source>
</evidence>
<accession>A0ABN6VLX1</accession>
<comment type="similarity">
    <text evidence="1">Belongs to the ATP-dependent AMP-binding enzyme family.</text>
</comment>
<dbReference type="CDD" id="cd05931">
    <property type="entry name" value="FAAL"/>
    <property type="match status" value="1"/>
</dbReference>
<dbReference type="InterPro" id="IPR036736">
    <property type="entry name" value="ACP-like_sf"/>
</dbReference>
<dbReference type="SMART" id="SM00823">
    <property type="entry name" value="PKS_PP"/>
    <property type="match status" value="1"/>
</dbReference>
<dbReference type="RefSeq" id="WP_281932342.1">
    <property type="nucleotide sequence ID" value="NZ_AP027143.1"/>
</dbReference>
<geneLocation type="plasmid" evidence="8 9">
    <name>pSS37A-Re-1</name>
</geneLocation>
<dbReference type="InterPro" id="IPR025110">
    <property type="entry name" value="AMP-bd_C"/>
</dbReference>
<dbReference type="InterPro" id="IPR042099">
    <property type="entry name" value="ANL_N_sf"/>
</dbReference>
<keyword evidence="9" id="KW-1185">Reference proteome</keyword>
<dbReference type="Proteomes" id="UP001317629">
    <property type="component" value="Plasmid pSS37A-Re-1"/>
</dbReference>
<dbReference type="SUPFAM" id="SSF56801">
    <property type="entry name" value="Acetyl-CoA synthetase-like"/>
    <property type="match status" value="1"/>
</dbReference>
<dbReference type="PROSITE" id="PS00012">
    <property type="entry name" value="PHOSPHOPANTETHEINE"/>
    <property type="match status" value="1"/>
</dbReference>
<evidence type="ECO:0000259" key="7">
    <source>
        <dbReference type="PROSITE" id="PS50075"/>
    </source>
</evidence>
<protein>
    <submittedName>
        <fullName evidence="8">Acyl-CoA synthetase</fullName>
    </submittedName>
</protein>
<dbReference type="EMBL" id="AP027143">
    <property type="protein sequence ID" value="BDV36056.1"/>
    <property type="molecule type" value="Genomic_DNA"/>
</dbReference>
<evidence type="ECO:0000256" key="6">
    <source>
        <dbReference type="ARBA" id="ARBA00023098"/>
    </source>
</evidence>
<dbReference type="Pfam" id="PF23024">
    <property type="entry name" value="AMP-dom_DIP2-like"/>
    <property type="match status" value="1"/>
</dbReference>
<evidence type="ECO:0000256" key="4">
    <source>
        <dbReference type="ARBA" id="ARBA00022598"/>
    </source>
</evidence>
<dbReference type="InterPro" id="IPR006162">
    <property type="entry name" value="Ppantetheine_attach_site"/>
</dbReference>
<dbReference type="InterPro" id="IPR040097">
    <property type="entry name" value="FAAL/FAAC"/>
</dbReference>
<organism evidence="8 9">
    <name type="scientific">Methylocystis iwaonis</name>
    <dbReference type="NCBI Taxonomy" id="2885079"/>
    <lineage>
        <taxon>Bacteria</taxon>
        <taxon>Pseudomonadati</taxon>
        <taxon>Pseudomonadota</taxon>
        <taxon>Alphaproteobacteria</taxon>
        <taxon>Hyphomicrobiales</taxon>
        <taxon>Methylocystaceae</taxon>
        <taxon>Methylocystis</taxon>
    </lineage>
</organism>
<dbReference type="PANTHER" id="PTHR22754:SF32">
    <property type="entry name" value="DISCO-INTERACTING PROTEIN 2"/>
    <property type="match status" value="1"/>
</dbReference>
<evidence type="ECO:0000256" key="5">
    <source>
        <dbReference type="ARBA" id="ARBA00022832"/>
    </source>
</evidence>
<dbReference type="InterPro" id="IPR009081">
    <property type="entry name" value="PP-bd_ACP"/>
</dbReference>
<keyword evidence="8" id="KW-0614">Plasmid</keyword>
<keyword evidence="5" id="KW-0276">Fatty acid metabolism</keyword>
<dbReference type="Pfam" id="PF00550">
    <property type="entry name" value="PP-binding"/>
    <property type="match status" value="1"/>
</dbReference>
<evidence type="ECO:0000313" key="9">
    <source>
        <dbReference type="Proteomes" id="UP001317629"/>
    </source>
</evidence>
<dbReference type="Pfam" id="PF00501">
    <property type="entry name" value="AMP-binding"/>
    <property type="match status" value="1"/>
</dbReference>
<dbReference type="InterPro" id="IPR000873">
    <property type="entry name" value="AMP-dep_synth/lig_dom"/>
</dbReference>
<evidence type="ECO:0000313" key="8">
    <source>
        <dbReference type="EMBL" id="BDV36056.1"/>
    </source>
</evidence>
<reference evidence="8 9" key="1">
    <citation type="journal article" date="2023" name="Int. J. Syst. Evol. Microbiol.">
        <title>Methylocystis iwaonis sp. nov., a type II methane-oxidizing bacterium from surface soil of a rice paddy field in Japan, and emended description of the genus Methylocystis (ex Whittenbury et al. 1970) Bowman et al. 1993.</title>
        <authorList>
            <person name="Kaise H."/>
            <person name="Sawadogo J.B."/>
            <person name="Alam M.S."/>
            <person name="Ueno C."/>
            <person name="Dianou D."/>
            <person name="Shinjo R."/>
            <person name="Asakawa S."/>
        </authorList>
    </citation>
    <scope>NUCLEOTIDE SEQUENCE [LARGE SCALE GENOMIC DNA]</scope>
    <source>
        <strain evidence="8 9">SS37A-Re</strain>
    </source>
</reference>
<evidence type="ECO:0000256" key="2">
    <source>
        <dbReference type="ARBA" id="ARBA00022450"/>
    </source>
</evidence>
<proteinExistence type="inferred from homology"/>
<sequence>MISSINPTNHKDLVTDRLRRHVAANPSRLALAFLDDDLEVRDCWTYAELDRRARSMAAFLQERGAEGARVILAYPTCLDFLAAFYGCLYAGAVAVPAALPLAHGKDRRLELIAVDSGAKLVLTIDKYADMIERRFVEAGDSASVSVVATDRLPDRSDAFREIARGAGDLAFLQYTSGSTRAPAGVMISHGNLASNLRALQDGLGSSPDSVGVSWLPLFHDMGLVAGALEPTWAGGSVYLMASASFVQNPMRWMRAFTRFRGTMGGGPNFGYQACVDAARTQGVDGLDLSSWDLAWNGAEPVRASTVADFIATFAPAGFRPERLSPAFGLAEATLLVSGKRDLVPPIVRTVDETALRKGSVILCDEKTAQAKRLVSSGVPALDTEIRIVNPETLTDVQASTVGEIWLRGGSIGQGYWGKPAESAAVFGARTAAGEGPFLRTGDLGFIHEGELYVTGRRKDVIIIRGVNHYPQDIELTVESSHPALRAGACAVFGVEDGDAVHVVAVQELSRGAWRSVDPAEVFDAVRRNVAREHQLALDRVVLLRPFGLPMTSSGKVQRAQCRAALEDGALSVVHEWRSTLQVPVMDLTGEPLTQPGVLERRLAEWLERECGVEGVTWKTPLMELGIDSLKGVMLSNALSAAFKHSFPVTLMIEYPTVEALARLIREEALGVGSEKRIVPPPMAWEESTIKQEIDLLDEAALDALLEDSIDAALKIDRR</sequence>
<dbReference type="InterPro" id="IPR020806">
    <property type="entry name" value="PKS_PP-bd"/>
</dbReference>
<name>A0ABN6VLX1_9HYPH</name>
<dbReference type="Gene3D" id="1.10.1200.10">
    <property type="entry name" value="ACP-like"/>
    <property type="match status" value="1"/>
</dbReference>
<keyword evidence="2" id="KW-0596">Phosphopantetheine</keyword>
<dbReference type="PROSITE" id="PS50075">
    <property type="entry name" value="CARRIER"/>
    <property type="match status" value="1"/>
</dbReference>
<keyword evidence="6" id="KW-0443">Lipid metabolism</keyword>
<keyword evidence="3" id="KW-0597">Phosphoprotein</keyword>
<dbReference type="SUPFAM" id="SSF47336">
    <property type="entry name" value="ACP-like"/>
    <property type="match status" value="1"/>
</dbReference>
<dbReference type="PANTHER" id="PTHR22754">
    <property type="entry name" value="DISCO-INTERACTING PROTEIN 2 DIP2 -RELATED"/>
    <property type="match status" value="1"/>
</dbReference>
<feature type="domain" description="Carrier" evidence="7">
    <location>
        <begin position="593"/>
        <end position="668"/>
    </location>
</feature>
<keyword evidence="4" id="KW-0436">Ligase</keyword>
<dbReference type="InterPro" id="IPR045851">
    <property type="entry name" value="AMP-bd_C_sf"/>
</dbReference>
<evidence type="ECO:0000256" key="3">
    <source>
        <dbReference type="ARBA" id="ARBA00022553"/>
    </source>
</evidence>
<gene>
    <name evidence="8" type="ORF">SS37A_35860</name>
</gene>
<dbReference type="Gene3D" id="3.40.50.12780">
    <property type="entry name" value="N-terminal domain of ligase-like"/>
    <property type="match status" value="1"/>
</dbReference>